<organism evidence="1 2">
    <name type="scientific">Desulfoplanes formicivorans</name>
    <dbReference type="NCBI Taxonomy" id="1592317"/>
    <lineage>
        <taxon>Bacteria</taxon>
        <taxon>Pseudomonadati</taxon>
        <taxon>Thermodesulfobacteriota</taxon>
        <taxon>Desulfovibrionia</taxon>
        <taxon>Desulfovibrionales</taxon>
        <taxon>Desulfoplanaceae</taxon>
        <taxon>Desulfoplanes</taxon>
    </lineage>
</organism>
<gene>
    <name evidence="1" type="ORF">DPF_2058</name>
</gene>
<evidence type="ECO:0000313" key="1">
    <source>
        <dbReference type="EMBL" id="GAU09335.1"/>
    </source>
</evidence>
<keyword evidence="2" id="KW-1185">Reference proteome</keyword>
<dbReference type="EMBL" id="BDFE01000017">
    <property type="protein sequence ID" value="GAU09335.1"/>
    <property type="molecule type" value="Genomic_DNA"/>
</dbReference>
<name>A0A194AJC0_9BACT</name>
<evidence type="ECO:0000313" key="2">
    <source>
        <dbReference type="Proteomes" id="UP000095200"/>
    </source>
</evidence>
<sequence length="95" mass="10995">MKPLDQLSLYAFSDVLKRMEHLYESDPQLYEDFLGEVCAEFPLVRDYVLAIEHMASQGADKRAIQQADLNMRHLMALWIMTEEKDLPVSTESGPY</sequence>
<dbReference type="AlphaFoldDB" id="A0A194AJC0"/>
<dbReference type="OrthoDB" id="5472241at2"/>
<dbReference type="RefSeq" id="WP_069859580.1">
    <property type="nucleotide sequence ID" value="NZ_BDFE01000017.1"/>
</dbReference>
<accession>A0A194AJC0</accession>
<comment type="caution">
    <text evidence="1">The sequence shown here is derived from an EMBL/GenBank/DDBJ whole genome shotgun (WGS) entry which is preliminary data.</text>
</comment>
<dbReference type="Proteomes" id="UP000095200">
    <property type="component" value="Unassembled WGS sequence"/>
</dbReference>
<proteinExistence type="predicted"/>
<reference evidence="2" key="1">
    <citation type="submission" date="2016-06" db="EMBL/GenBank/DDBJ databases">
        <title>Draft genome sequence of Desulfoplanes formicivorans strain Pf12B.</title>
        <authorList>
            <person name="Watanabe M."/>
            <person name="Kojima H."/>
            <person name="Fukui M."/>
        </authorList>
    </citation>
    <scope>NUCLEOTIDE SEQUENCE [LARGE SCALE GENOMIC DNA]</scope>
    <source>
        <strain evidence="2">Pf12B</strain>
    </source>
</reference>
<protein>
    <submittedName>
        <fullName evidence="1">Uncharacterized protein</fullName>
    </submittedName>
</protein>